<dbReference type="Gene3D" id="3.50.50.60">
    <property type="entry name" value="FAD/NAD(P)-binding domain"/>
    <property type="match status" value="1"/>
</dbReference>
<evidence type="ECO:0000256" key="3">
    <source>
        <dbReference type="ARBA" id="ARBA00022827"/>
    </source>
</evidence>
<dbReference type="InterPro" id="IPR045170">
    <property type="entry name" value="MTOX"/>
</dbReference>
<reference evidence="6" key="1">
    <citation type="submission" date="2020-02" db="EMBL/GenBank/DDBJ databases">
        <authorList>
            <person name="Meier V. D."/>
        </authorList>
    </citation>
    <scope>NUCLEOTIDE SEQUENCE</scope>
    <source>
        <strain evidence="6">AVDCRST_MAG43</strain>
    </source>
</reference>
<proteinExistence type="predicted"/>
<dbReference type="PANTHER" id="PTHR10961:SF7">
    <property type="entry name" value="FAD DEPENDENT OXIDOREDUCTASE DOMAIN-CONTAINING PROTEIN"/>
    <property type="match status" value="1"/>
</dbReference>
<dbReference type="Gene3D" id="3.30.9.10">
    <property type="entry name" value="D-Amino Acid Oxidase, subunit A, domain 2"/>
    <property type="match status" value="1"/>
</dbReference>
<keyword evidence="3" id="KW-0274">FAD</keyword>
<evidence type="ECO:0000256" key="1">
    <source>
        <dbReference type="ARBA" id="ARBA00001974"/>
    </source>
</evidence>
<dbReference type="AlphaFoldDB" id="A0A6J4UM90"/>
<dbReference type="PANTHER" id="PTHR10961">
    <property type="entry name" value="PEROXISOMAL SARCOSINE OXIDASE"/>
    <property type="match status" value="1"/>
</dbReference>
<dbReference type="InterPro" id="IPR006076">
    <property type="entry name" value="FAD-dep_OxRdtase"/>
</dbReference>
<comment type="cofactor">
    <cofactor evidence="1">
        <name>FAD</name>
        <dbReference type="ChEBI" id="CHEBI:57692"/>
    </cofactor>
</comment>
<accession>A0A6J4UM90</accession>
<keyword evidence="4" id="KW-0560">Oxidoreductase</keyword>
<dbReference type="GO" id="GO:0050660">
    <property type="term" value="F:flavin adenine dinucleotide binding"/>
    <property type="evidence" value="ECO:0007669"/>
    <property type="project" value="InterPro"/>
</dbReference>
<evidence type="ECO:0000256" key="2">
    <source>
        <dbReference type="ARBA" id="ARBA00022630"/>
    </source>
</evidence>
<organism evidence="6">
    <name type="scientific">uncultured Thermomicrobiales bacterium</name>
    <dbReference type="NCBI Taxonomy" id="1645740"/>
    <lineage>
        <taxon>Bacteria</taxon>
        <taxon>Pseudomonadati</taxon>
        <taxon>Thermomicrobiota</taxon>
        <taxon>Thermomicrobia</taxon>
        <taxon>Thermomicrobiales</taxon>
        <taxon>environmental samples</taxon>
    </lineage>
</organism>
<dbReference type="InterPro" id="IPR036188">
    <property type="entry name" value="FAD/NAD-bd_sf"/>
</dbReference>
<keyword evidence="2" id="KW-0285">Flavoprotein</keyword>
<evidence type="ECO:0000313" key="6">
    <source>
        <dbReference type="EMBL" id="CAA9554540.1"/>
    </source>
</evidence>
<feature type="domain" description="FAD dependent oxidoreductase" evidence="5">
    <location>
        <begin position="7"/>
        <end position="359"/>
    </location>
</feature>
<name>A0A6J4UM90_9BACT</name>
<dbReference type="SUPFAM" id="SSF54373">
    <property type="entry name" value="FAD-linked reductases, C-terminal domain"/>
    <property type="match status" value="1"/>
</dbReference>
<evidence type="ECO:0000259" key="5">
    <source>
        <dbReference type="Pfam" id="PF01266"/>
    </source>
</evidence>
<dbReference type="SUPFAM" id="SSF51905">
    <property type="entry name" value="FAD/NAD(P)-binding domain"/>
    <property type="match status" value="1"/>
</dbReference>
<dbReference type="EMBL" id="CADCWI010000069">
    <property type="protein sequence ID" value="CAA9554540.1"/>
    <property type="molecule type" value="Genomic_DNA"/>
</dbReference>
<dbReference type="NCBIfam" id="NF008425">
    <property type="entry name" value="PRK11259.1"/>
    <property type="match status" value="1"/>
</dbReference>
<gene>
    <name evidence="6" type="ORF">AVDCRST_MAG43-1351</name>
</gene>
<protein>
    <recommendedName>
        <fullName evidence="5">FAD dependent oxidoreductase domain-containing protein</fullName>
    </recommendedName>
</protein>
<sequence length="381" mass="41416">MISERADVIVVGGGTMGTAAGWALAQQGRNVIVLEQFGHVHGFGSHGGRTRIFRHAYAEGPRYVPWTIEADRLWSEVQERYPEDFMFRVGCLDISAPGFPRARQARDSAAAYGLPHQWLTGKDVNATWPAWTIPDDREVCYDPDAGFLDVPLSLRALAAEMTRAGGTLRTDERVLGWSAGPSGVEVTTANGTIAAESLVLTAGAWSGAILSDLGLPLTVLRKPVFWFEIDPAHSMNVQPENFPVFISDDESGEYYGVPEYGQPGVKIGMHSGGAPVNPDAIDRTTNPEDYEHDLGRFAQRSIAGVTGRTLDAVVCMYTMTPDHDFVIDRHPAHDRVVFASGFSGHGFKFAPVIGEYLAGLATNSSHPVLNDFTLNRFLTAV</sequence>
<dbReference type="Pfam" id="PF01266">
    <property type="entry name" value="DAO"/>
    <property type="match status" value="1"/>
</dbReference>
<dbReference type="GO" id="GO:0008115">
    <property type="term" value="F:sarcosine oxidase activity"/>
    <property type="evidence" value="ECO:0007669"/>
    <property type="project" value="TreeGrafter"/>
</dbReference>
<evidence type="ECO:0000256" key="4">
    <source>
        <dbReference type="ARBA" id="ARBA00023002"/>
    </source>
</evidence>